<reference evidence="1" key="1">
    <citation type="submission" date="2023-06" db="EMBL/GenBank/DDBJ databases">
        <authorList>
            <consortium name="Lawrence Berkeley National Laboratory"/>
            <person name="Ahrendt S."/>
            <person name="Sahu N."/>
            <person name="Indic B."/>
            <person name="Wong-Bajracharya J."/>
            <person name="Merenyi Z."/>
            <person name="Ke H.-M."/>
            <person name="Monk M."/>
            <person name="Kocsube S."/>
            <person name="Drula E."/>
            <person name="Lipzen A."/>
            <person name="Balint B."/>
            <person name="Henrissat B."/>
            <person name="Andreopoulos B."/>
            <person name="Martin F.M."/>
            <person name="Harder C.B."/>
            <person name="Rigling D."/>
            <person name="Ford K.L."/>
            <person name="Foster G.D."/>
            <person name="Pangilinan J."/>
            <person name="Papanicolaou A."/>
            <person name="Barry K."/>
            <person name="LaButti K."/>
            <person name="Viragh M."/>
            <person name="Koriabine M."/>
            <person name="Yan M."/>
            <person name="Riley R."/>
            <person name="Champramary S."/>
            <person name="Plett K.L."/>
            <person name="Tsai I.J."/>
            <person name="Slot J."/>
            <person name="Sipos G."/>
            <person name="Plett J."/>
            <person name="Nagy L.G."/>
            <person name="Grigoriev I.V."/>
        </authorList>
    </citation>
    <scope>NUCLEOTIDE SEQUENCE</scope>
    <source>
        <strain evidence="1">HWK02</strain>
    </source>
</reference>
<accession>A0AA39UU66</accession>
<comment type="caution">
    <text evidence="1">The sequence shown here is derived from an EMBL/GenBank/DDBJ whole genome shotgun (WGS) entry which is preliminary data.</text>
</comment>
<name>A0AA39UU66_9AGAR</name>
<evidence type="ECO:0000313" key="2">
    <source>
        <dbReference type="Proteomes" id="UP001175228"/>
    </source>
</evidence>
<keyword evidence="2" id="KW-1185">Reference proteome</keyword>
<sequence length="100" mass="10921">MSVYTSAALAFNASTVGRIAHRILASICDRVIRTVGTPKKYERTLVLVNELIAEAGDRNDWAIGMGLILPKFGEEGWLGEFSWTAASYACAISIEWTPSL</sequence>
<dbReference type="Proteomes" id="UP001175228">
    <property type="component" value="Unassembled WGS sequence"/>
</dbReference>
<proteinExistence type="predicted"/>
<gene>
    <name evidence="1" type="ORF">EDD18DRAFT_1108598</name>
</gene>
<protein>
    <submittedName>
        <fullName evidence="1">Uncharacterized protein</fullName>
    </submittedName>
</protein>
<dbReference type="EMBL" id="JAUEPU010000027">
    <property type="protein sequence ID" value="KAK0493005.1"/>
    <property type="molecule type" value="Genomic_DNA"/>
</dbReference>
<evidence type="ECO:0000313" key="1">
    <source>
        <dbReference type="EMBL" id="KAK0493005.1"/>
    </source>
</evidence>
<organism evidence="1 2">
    <name type="scientific">Armillaria luteobubalina</name>
    <dbReference type="NCBI Taxonomy" id="153913"/>
    <lineage>
        <taxon>Eukaryota</taxon>
        <taxon>Fungi</taxon>
        <taxon>Dikarya</taxon>
        <taxon>Basidiomycota</taxon>
        <taxon>Agaricomycotina</taxon>
        <taxon>Agaricomycetes</taxon>
        <taxon>Agaricomycetidae</taxon>
        <taxon>Agaricales</taxon>
        <taxon>Marasmiineae</taxon>
        <taxon>Physalacriaceae</taxon>
        <taxon>Armillaria</taxon>
    </lineage>
</organism>
<dbReference type="AlphaFoldDB" id="A0AA39UU66"/>